<keyword evidence="1" id="KW-1133">Transmembrane helix</keyword>
<dbReference type="AlphaFoldDB" id="A0A4R6RMQ9"/>
<protein>
    <submittedName>
        <fullName evidence="3">Membrane protein YqaA with SNARE-associated domain</fullName>
    </submittedName>
</protein>
<sequence>MNWLDLSGLFAAALLAATILPAQSEAVLVALLAEGDTAPWLLVTVASAGNVLGACVNYLLGRFARHGRDRRWFPVGPAALARAEGWYRRWGRWSLPFSWLPVVGDPLTVAAGALGEPFRVFLPLVALGKVARYVVLAGGTAAVTG</sequence>
<gene>
    <name evidence="3" type="ORF">EDD54_1360</name>
</gene>
<reference evidence="3 4" key="1">
    <citation type="submission" date="2019-03" db="EMBL/GenBank/DDBJ databases">
        <title>Genomic Encyclopedia of Type Strains, Phase IV (KMG-IV): sequencing the most valuable type-strain genomes for metagenomic binning, comparative biology and taxonomic classification.</title>
        <authorList>
            <person name="Goeker M."/>
        </authorList>
    </citation>
    <scope>NUCLEOTIDE SEQUENCE [LARGE SCALE GENOMIC DNA]</scope>
    <source>
        <strain evidence="3 4">DSM 102969</strain>
    </source>
</reference>
<organism evidence="3 4">
    <name type="scientific">Oharaeibacter diazotrophicus</name>
    <dbReference type="NCBI Taxonomy" id="1920512"/>
    <lineage>
        <taxon>Bacteria</taxon>
        <taxon>Pseudomonadati</taxon>
        <taxon>Pseudomonadota</taxon>
        <taxon>Alphaproteobacteria</taxon>
        <taxon>Hyphomicrobiales</taxon>
        <taxon>Pleomorphomonadaceae</taxon>
        <taxon>Oharaeibacter</taxon>
    </lineage>
</organism>
<evidence type="ECO:0000259" key="2">
    <source>
        <dbReference type="Pfam" id="PF09335"/>
    </source>
</evidence>
<dbReference type="InterPro" id="IPR032816">
    <property type="entry name" value="VTT_dom"/>
</dbReference>
<dbReference type="InterPro" id="IPR051311">
    <property type="entry name" value="DedA_domain"/>
</dbReference>
<dbReference type="PANTHER" id="PTHR42709">
    <property type="entry name" value="ALKALINE PHOSPHATASE LIKE PROTEIN"/>
    <property type="match status" value="1"/>
</dbReference>
<accession>A0A4R6RMQ9</accession>
<keyword evidence="1" id="KW-0812">Transmembrane</keyword>
<name>A0A4R6RMQ9_9HYPH</name>
<keyword evidence="1" id="KW-0472">Membrane</keyword>
<feature type="domain" description="VTT" evidence="2">
    <location>
        <begin position="33"/>
        <end position="137"/>
    </location>
</feature>
<dbReference type="PANTHER" id="PTHR42709:SF4">
    <property type="entry name" value="INNER MEMBRANE PROTEIN YQAA"/>
    <property type="match status" value="1"/>
</dbReference>
<comment type="caution">
    <text evidence="3">The sequence shown here is derived from an EMBL/GenBank/DDBJ whole genome shotgun (WGS) entry which is preliminary data.</text>
</comment>
<feature type="transmembrane region" description="Helical" evidence="1">
    <location>
        <begin position="40"/>
        <end position="60"/>
    </location>
</feature>
<evidence type="ECO:0000256" key="1">
    <source>
        <dbReference type="SAM" id="Phobius"/>
    </source>
</evidence>
<evidence type="ECO:0000313" key="3">
    <source>
        <dbReference type="EMBL" id="TDP87465.1"/>
    </source>
</evidence>
<dbReference type="Proteomes" id="UP000294547">
    <property type="component" value="Unassembled WGS sequence"/>
</dbReference>
<dbReference type="Pfam" id="PF09335">
    <property type="entry name" value="VTT_dom"/>
    <property type="match status" value="1"/>
</dbReference>
<dbReference type="RefSeq" id="WP_126535414.1">
    <property type="nucleotide sequence ID" value="NZ_BSPM01000008.1"/>
</dbReference>
<dbReference type="OrthoDB" id="9814483at2"/>
<proteinExistence type="predicted"/>
<dbReference type="EMBL" id="SNXY01000006">
    <property type="protein sequence ID" value="TDP87465.1"/>
    <property type="molecule type" value="Genomic_DNA"/>
</dbReference>
<keyword evidence="4" id="KW-1185">Reference proteome</keyword>
<evidence type="ECO:0000313" key="4">
    <source>
        <dbReference type="Proteomes" id="UP000294547"/>
    </source>
</evidence>